<dbReference type="Proteomes" id="UP000030764">
    <property type="component" value="Unassembled WGS sequence"/>
</dbReference>
<reference evidence="1 2" key="1">
    <citation type="journal article" date="2014" name="Nat. Genet.">
        <title>Genome and transcriptome of the porcine whipworm Trichuris suis.</title>
        <authorList>
            <person name="Jex A.R."/>
            <person name="Nejsum P."/>
            <person name="Schwarz E.M."/>
            <person name="Hu L."/>
            <person name="Young N.D."/>
            <person name="Hall R.S."/>
            <person name="Korhonen P.K."/>
            <person name="Liao S."/>
            <person name="Thamsborg S."/>
            <person name="Xia J."/>
            <person name="Xu P."/>
            <person name="Wang S."/>
            <person name="Scheerlinck J.P."/>
            <person name="Hofmann A."/>
            <person name="Sternberg P.W."/>
            <person name="Wang J."/>
            <person name="Gasser R.B."/>
        </authorList>
    </citation>
    <scope>NUCLEOTIDE SEQUENCE [LARGE SCALE GENOMIC DNA]</scope>
    <source>
        <strain evidence="1">DCEP-RM93M</strain>
    </source>
</reference>
<accession>A0A085M7G1</accession>
<evidence type="ECO:0000313" key="1">
    <source>
        <dbReference type="EMBL" id="KFD53157.1"/>
    </source>
</evidence>
<organism evidence="1 2">
    <name type="scientific">Trichuris suis</name>
    <name type="common">pig whipworm</name>
    <dbReference type="NCBI Taxonomy" id="68888"/>
    <lineage>
        <taxon>Eukaryota</taxon>
        <taxon>Metazoa</taxon>
        <taxon>Ecdysozoa</taxon>
        <taxon>Nematoda</taxon>
        <taxon>Enoplea</taxon>
        <taxon>Dorylaimia</taxon>
        <taxon>Trichinellida</taxon>
        <taxon>Trichuridae</taxon>
        <taxon>Trichuris</taxon>
    </lineage>
</organism>
<dbReference type="AlphaFoldDB" id="A0A085M7G1"/>
<name>A0A085M7G1_9BILA</name>
<gene>
    <name evidence="1" type="ORF">M513_05867</name>
</gene>
<sequence>MCFYFFRAFDGDYCRQRRNDCDGCRICAAFTFSFVEAFLDGEKSKLLIAQIRQCLTPTPWISWLLVRIEATEED</sequence>
<proteinExistence type="predicted"/>
<protein>
    <submittedName>
        <fullName evidence="1">Uncharacterized protein</fullName>
    </submittedName>
</protein>
<keyword evidence="2" id="KW-1185">Reference proteome</keyword>
<dbReference type="EMBL" id="KL363219">
    <property type="protein sequence ID" value="KFD53157.1"/>
    <property type="molecule type" value="Genomic_DNA"/>
</dbReference>
<evidence type="ECO:0000313" key="2">
    <source>
        <dbReference type="Proteomes" id="UP000030764"/>
    </source>
</evidence>